<dbReference type="RefSeq" id="WP_232652679.1">
    <property type="nucleotide sequence ID" value="NZ_JAJSBI010000021.1"/>
</dbReference>
<proteinExistence type="predicted"/>
<gene>
    <name evidence="2" type="ORF">LJ657_33635</name>
</gene>
<dbReference type="AlphaFoldDB" id="A0A9Q3VWY4"/>
<accession>A0A9Q3VWY4</accession>
<feature type="region of interest" description="Disordered" evidence="1">
    <location>
        <begin position="1"/>
        <end position="29"/>
    </location>
</feature>
<keyword evidence="3" id="KW-1185">Reference proteome</keyword>
<dbReference type="EMBL" id="JAJSBI010000021">
    <property type="protein sequence ID" value="MCD9878470.1"/>
    <property type="molecule type" value="Genomic_DNA"/>
</dbReference>
<comment type="caution">
    <text evidence="2">The sequence shown here is derived from an EMBL/GenBank/DDBJ whole genome shotgun (WGS) entry which is preliminary data.</text>
</comment>
<name>A0A9Q3VWY4_9ACTN</name>
<evidence type="ECO:0000256" key="1">
    <source>
        <dbReference type="SAM" id="MobiDB-lite"/>
    </source>
</evidence>
<dbReference type="Proteomes" id="UP001108029">
    <property type="component" value="Unassembled WGS sequence"/>
</dbReference>
<evidence type="ECO:0000313" key="3">
    <source>
        <dbReference type="Proteomes" id="UP001108029"/>
    </source>
</evidence>
<evidence type="ECO:0000313" key="2">
    <source>
        <dbReference type="EMBL" id="MCD9878470.1"/>
    </source>
</evidence>
<protein>
    <submittedName>
        <fullName evidence="2">Uncharacterized protein</fullName>
    </submittedName>
</protein>
<sequence length="56" mass="5986">MPRTRRPRSPATASPACSQLPRQPTGALSLPSVIGAATYARSAAESRLRWNPARPT</sequence>
<reference evidence="2" key="1">
    <citation type="submission" date="2021-12" db="EMBL/GenBank/DDBJ databases">
        <authorList>
            <person name="Lee J.-H."/>
            <person name="Kim S.-B."/>
        </authorList>
    </citation>
    <scope>NUCLEOTIDE SEQUENCE</scope>
    <source>
        <strain evidence="2">NR30</strain>
    </source>
</reference>
<organism evidence="2 3">
    <name type="scientific">Streptomyces guryensis</name>
    <dbReference type="NCBI Taxonomy" id="2886947"/>
    <lineage>
        <taxon>Bacteria</taxon>
        <taxon>Bacillati</taxon>
        <taxon>Actinomycetota</taxon>
        <taxon>Actinomycetes</taxon>
        <taxon>Kitasatosporales</taxon>
        <taxon>Streptomycetaceae</taxon>
        <taxon>Streptomyces</taxon>
    </lineage>
</organism>